<keyword evidence="3" id="KW-1185">Reference proteome</keyword>
<comment type="caution">
    <text evidence="2">The sequence shown here is derived from an EMBL/GenBank/DDBJ whole genome shotgun (WGS) entry which is preliminary data.</text>
</comment>
<proteinExistence type="predicted"/>
<feature type="transmembrane region" description="Helical" evidence="1">
    <location>
        <begin position="169"/>
        <end position="189"/>
    </location>
</feature>
<dbReference type="PANTHER" id="PTHR35337">
    <property type="entry name" value="SLR1478 PROTEIN"/>
    <property type="match status" value="1"/>
</dbReference>
<name>A0A9X1KWW1_9BACT</name>
<feature type="transmembrane region" description="Helical" evidence="1">
    <location>
        <begin position="262"/>
        <end position="280"/>
    </location>
</feature>
<dbReference type="PANTHER" id="PTHR35337:SF1">
    <property type="entry name" value="SLR1478 PROTEIN"/>
    <property type="match status" value="1"/>
</dbReference>
<keyword evidence="1" id="KW-0812">Transmembrane</keyword>
<dbReference type="Proteomes" id="UP001139409">
    <property type="component" value="Unassembled WGS sequence"/>
</dbReference>
<evidence type="ECO:0000256" key="1">
    <source>
        <dbReference type="SAM" id="Phobius"/>
    </source>
</evidence>
<feature type="transmembrane region" description="Helical" evidence="1">
    <location>
        <begin position="286"/>
        <end position="307"/>
    </location>
</feature>
<gene>
    <name evidence="2" type="ORF">LDX50_05740</name>
</gene>
<dbReference type="Pfam" id="PF01944">
    <property type="entry name" value="SpoIIM"/>
    <property type="match status" value="1"/>
</dbReference>
<feature type="transmembrane region" description="Helical" evidence="1">
    <location>
        <begin position="196"/>
        <end position="217"/>
    </location>
</feature>
<evidence type="ECO:0000313" key="3">
    <source>
        <dbReference type="Proteomes" id="UP001139409"/>
    </source>
</evidence>
<organism evidence="2 3">
    <name type="scientific">Fulvivirga sedimenti</name>
    <dbReference type="NCBI Taxonomy" id="2879465"/>
    <lineage>
        <taxon>Bacteria</taxon>
        <taxon>Pseudomonadati</taxon>
        <taxon>Bacteroidota</taxon>
        <taxon>Cytophagia</taxon>
        <taxon>Cytophagales</taxon>
        <taxon>Fulvivirgaceae</taxon>
        <taxon>Fulvivirga</taxon>
    </lineage>
</organism>
<dbReference type="InterPro" id="IPR002798">
    <property type="entry name" value="SpoIIM-like"/>
</dbReference>
<feature type="transmembrane region" description="Helical" evidence="1">
    <location>
        <begin position="100"/>
        <end position="119"/>
    </location>
</feature>
<accession>A0A9X1KWW1</accession>
<evidence type="ECO:0000313" key="2">
    <source>
        <dbReference type="EMBL" id="MCA6074359.1"/>
    </source>
</evidence>
<keyword evidence="1" id="KW-0472">Membrane</keyword>
<feature type="transmembrane region" description="Helical" evidence="1">
    <location>
        <begin position="223"/>
        <end position="242"/>
    </location>
</feature>
<dbReference type="EMBL" id="JAIXNE010000001">
    <property type="protein sequence ID" value="MCA6074359.1"/>
    <property type="molecule type" value="Genomic_DNA"/>
</dbReference>
<dbReference type="AlphaFoldDB" id="A0A9X1KWW1"/>
<sequence length="322" mass="36263">MKEAAFVKQNMRRWKEFESVAANASNANPDQLADLFIQVTDDLSFSRTQYPKSETTQYLNNLASKLHLSIYRSKQEDGKRIVYFWKTELPLLMYEVRKPLLYSFLTFAIAICLGIISTLNDETFVRLILGDGYVNMTLENIENGNPLAVYGDMNEADMFFAITFNNVRVSFMAFAAGLATALGSGWILFQNGIMVGAFFTFLAQEGFILNAFLVIMLHGTLELSAIVIAASAGFVMGNSFIFPGTYTRLESFKNGAKKGLKIIIGLIPIFITAGFIESFFTRYTQMPWIISLLTILLSATFIVYYFVIYPAKIFKNATRKLT</sequence>
<protein>
    <submittedName>
        <fullName evidence="2">Stage II sporulation protein M</fullName>
    </submittedName>
</protein>
<keyword evidence="1" id="KW-1133">Transmembrane helix</keyword>
<dbReference type="RefSeq" id="WP_225697453.1">
    <property type="nucleotide sequence ID" value="NZ_JAIXNE010000001.1"/>
</dbReference>
<reference evidence="2" key="1">
    <citation type="submission" date="2021-09" db="EMBL/GenBank/DDBJ databases">
        <title>Fulvivirga sp. isolated from coastal sediment.</title>
        <authorList>
            <person name="Yu H."/>
        </authorList>
    </citation>
    <scope>NUCLEOTIDE SEQUENCE</scope>
    <source>
        <strain evidence="2">1062</strain>
    </source>
</reference>